<protein>
    <submittedName>
        <fullName evidence="2">HEAT repeat-containing protein 4</fullName>
    </submittedName>
</protein>
<proteinExistence type="predicted"/>
<accession>A0A5N4E4M7</accession>
<gene>
    <name evidence="2" type="ORF">Cadr_000006200</name>
</gene>
<name>A0A5N4E4M7_CAMDR</name>
<dbReference type="Proteomes" id="UP000299084">
    <property type="component" value="Unassembled WGS sequence"/>
</dbReference>
<dbReference type="AlphaFoldDB" id="A0A5N4E4M7"/>
<feature type="coiled-coil region" evidence="1">
    <location>
        <begin position="1"/>
        <end position="28"/>
    </location>
</feature>
<evidence type="ECO:0000256" key="1">
    <source>
        <dbReference type="SAM" id="Coils"/>
    </source>
</evidence>
<comment type="caution">
    <text evidence="2">The sequence shown here is derived from an EMBL/GenBank/DDBJ whole genome shotgun (WGS) entry which is preliminary data.</text>
</comment>
<evidence type="ECO:0000313" key="2">
    <source>
        <dbReference type="EMBL" id="KAB1278297.1"/>
    </source>
</evidence>
<dbReference type="EMBL" id="JWIN03000006">
    <property type="protein sequence ID" value="KAB1278297.1"/>
    <property type="molecule type" value="Genomic_DNA"/>
</dbReference>
<keyword evidence="1" id="KW-0175">Coiled coil</keyword>
<reference evidence="2 3" key="1">
    <citation type="journal article" date="2019" name="Mol. Ecol. Resour.">
        <title>Improving Illumina assemblies with Hi-C and long reads: an example with the North African dromedary.</title>
        <authorList>
            <person name="Elbers J.P."/>
            <person name="Rogers M.F."/>
            <person name="Perelman P.L."/>
            <person name="Proskuryakova A.A."/>
            <person name="Serdyukova N.A."/>
            <person name="Johnson W.E."/>
            <person name="Horin P."/>
            <person name="Corander J."/>
            <person name="Murphy D."/>
            <person name="Burger P.A."/>
        </authorList>
    </citation>
    <scope>NUCLEOTIDE SEQUENCE [LARGE SCALE GENOMIC DNA]</scope>
    <source>
        <strain evidence="2">Drom800</strain>
        <tissue evidence="2">Blood</tissue>
    </source>
</reference>
<sequence length="107" mass="12476">MKILNLENEGNQEMLQKIKNKIQTLSQKELLVQKIFKVETVIRKVKEEAKRVYLEPKEGQKPLKLHTFLQEIFQDEVVVPGRPSEFCDIEAVIKVNVSTLMVIKVRT</sequence>
<evidence type="ECO:0000313" key="3">
    <source>
        <dbReference type="Proteomes" id="UP000299084"/>
    </source>
</evidence>
<keyword evidence="3" id="KW-1185">Reference proteome</keyword>
<organism evidence="2 3">
    <name type="scientific">Camelus dromedarius</name>
    <name type="common">Dromedary</name>
    <name type="synonym">Arabian camel</name>
    <dbReference type="NCBI Taxonomy" id="9838"/>
    <lineage>
        <taxon>Eukaryota</taxon>
        <taxon>Metazoa</taxon>
        <taxon>Chordata</taxon>
        <taxon>Craniata</taxon>
        <taxon>Vertebrata</taxon>
        <taxon>Euteleostomi</taxon>
        <taxon>Mammalia</taxon>
        <taxon>Eutheria</taxon>
        <taxon>Laurasiatheria</taxon>
        <taxon>Artiodactyla</taxon>
        <taxon>Tylopoda</taxon>
        <taxon>Camelidae</taxon>
        <taxon>Camelus</taxon>
    </lineage>
</organism>